<dbReference type="Gene3D" id="1.20.120.1760">
    <property type="match status" value="1"/>
</dbReference>
<dbReference type="EMBL" id="CP017146">
    <property type="protein sequence ID" value="QHO70440.1"/>
    <property type="molecule type" value="Genomic_DNA"/>
</dbReference>
<keyword evidence="10" id="KW-1208">Phospholipid metabolism</keyword>
<dbReference type="EC" id="2.7.8.5" evidence="11"/>
<dbReference type="InterPro" id="IPR043130">
    <property type="entry name" value="CDP-OH_PTrfase_TM_dom"/>
</dbReference>
<reference evidence="14 15" key="1">
    <citation type="submission" date="2016-09" db="EMBL/GenBank/DDBJ databases">
        <title>Complete genome sequence of microbes from the polar regions.</title>
        <authorList>
            <person name="Liao L."/>
            <person name="Chen B."/>
        </authorList>
    </citation>
    <scope>NUCLEOTIDE SEQUENCE [LARGE SCALE GENOMIC DNA]</scope>
    <source>
        <strain evidence="14 15">ZS314</strain>
    </source>
</reference>
<evidence type="ECO:0000256" key="1">
    <source>
        <dbReference type="ARBA" id="ARBA00004141"/>
    </source>
</evidence>
<evidence type="ECO:0000256" key="9">
    <source>
        <dbReference type="ARBA" id="ARBA00023209"/>
    </source>
</evidence>
<keyword evidence="3" id="KW-0444">Lipid biosynthesis</keyword>
<dbReference type="GO" id="GO:0008444">
    <property type="term" value="F:CDP-diacylglycerol-glycerol-3-phosphate 3-phosphatidyltransferase activity"/>
    <property type="evidence" value="ECO:0007669"/>
    <property type="project" value="UniProtKB-UniRule"/>
</dbReference>
<evidence type="ECO:0000256" key="7">
    <source>
        <dbReference type="ARBA" id="ARBA00023098"/>
    </source>
</evidence>
<keyword evidence="5 13" id="KW-0812">Transmembrane</keyword>
<evidence type="ECO:0000313" key="14">
    <source>
        <dbReference type="EMBL" id="QHO70440.1"/>
    </source>
</evidence>
<sequence length="200" mass="21477">MRGRVVRSGETPASSGNIANIITVVRILMAPAFIWLLLADEGALGPLRIIAAVLFVVAIITDSVDGLLARRQNLVTDLGKILDPIADKVLIGGALVGLSILGELPWWVTIIIMVRELGITAFRFAVLRTRVVPASSGGKLKTVLQSVAISLYLFPLQLVVGDWILWVNAILMGLAVIVTVITGADYLWKAYRGNRPGTQA</sequence>
<evidence type="ECO:0000313" key="15">
    <source>
        <dbReference type="Proteomes" id="UP000464507"/>
    </source>
</evidence>
<dbReference type="InterPro" id="IPR004570">
    <property type="entry name" value="Phosphatidylglycerol_P_synth"/>
</dbReference>
<feature type="transmembrane region" description="Helical" evidence="13">
    <location>
        <begin position="21"/>
        <end position="38"/>
    </location>
</feature>
<keyword evidence="9" id="KW-0594">Phospholipid biosynthesis</keyword>
<dbReference type="UniPathway" id="UPA00085"/>
<evidence type="ECO:0000256" key="12">
    <source>
        <dbReference type="RuleBase" id="RU003750"/>
    </source>
</evidence>
<evidence type="ECO:0000256" key="11">
    <source>
        <dbReference type="NCBIfam" id="TIGR00560"/>
    </source>
</evidence>
<evidence type="ECO:0000256" key="10">
    <source>
        <dbReference type="ARBA" id="ARBA00023264"/>
    </source>
</evidence>
<evidence type="ECO:0000256" key="4">
    <source>
        <dbReference type="ARBA" id="ARBA00022679"/>
    </source>
</evidence>
<feature type="transmembrane region" description="Helical" evidence="13">
    <location>
        <begin position="163"/>
        <end position="188"/>
    </location>
</feature>
<dbReference type="PIRSF" id="PIRSF000847">
    <property type="entry name" value="Phos_ph_gly_syn"/>
    <property type="match status" value="1"/>
</dbReference>
<accession>A0A7L5AIM3</accession>
<organism evidence="14 15">
    <name type="scientific">Marisediminicola antarctica</name>
    <dbReference type="NCBI Taxonomy" id="674079"/>
    <lineage>
        <taxon>Bacteria</taxon>
        <taxon>Bacillati</taxon>
        <taxon>Actinomycetota</taxon>
        <taxon>Actinomycetes</taxon>
        <taxon>Micrococcales</taxon>
        <taxon>Microbacteriaceae</taxon>
        <taxon>Marisediminicola</taxon>
    </lineage>
</organism>
<dbReference type="InterPro" id="IPR000462">
    <property type="entry name" value="CDP-OH_P_trans"/>
</dbReference>
<comment type="similarity">
    <text evidence="2 12">Belongs to the CDP-alcohol phosphatidyltransferase class-I family.</text>
</comment>
<dbReference type="Proteomes" id="UP000464507">
    <property type="component" value="Chromosome"/>
</dbReference>
<dbReference type="AlphaFoldDB" id="A0A7L5AIM3"/>
<protein>
    <recommendedName>
        <fullName evidence="11">CDP-diacylglycerol--glycerol-3-phosphate 3-phosphatidyltransferase</fullName>
        <ecNumber evidence="11">2.7.8.5</ecNumber>
    </recommendedName>
</protein>
<keyword evidence="15" id="KW-1185">Reference proteome</keyword>
<dbReference type="PANTHER" id="PTHR14269">
    <property type="entry name" value="CDP-DIACYLGLYCEROL--GLYCEROL-3-PHOSPHATE 3-PHOSPHATIDYLTRANSFERASE-RELATED"/>
    <property type="match status" value="1"/>
</dbReference>
<evidence type="ECO:0000256" key="3">
    <source>
        <dbReference type="ARBA" id="ARBA00022516"/>
    </source>
</evidence>
<gene>
    <name evidence="14" type="ORF">BHD05_13095</name>
</gene>
<keyword evidence="6 13" id="KW-1133">Transmembrane helix</keyword>
<keyword evidence="7" id="KW-0443">Lipid metabolism</keyword>
<evidence type="ECO:0000256" key="2">
    <source>
        <dbReference type="ARBA" id="ARBA00010441"/>
    </source>
</evidence>
<evidence type="ECO:0000256" key="5">
    <source>
        <dbReference type="ARBA" id="ARBA00022692"/>
    </source>
</evidence>
<dbReference type="PROSITE" id="PS00379">
    <property type="entry name" value="CDP_ALCOHOL_P_TRANSF"/>
    <property type="match status" value="1"/>
</dbReference>
<dbReference type="Pfam" id="PF01066">
    <property type="entry name" value="CDP-OH_P_transf"/>
    <property type="match status" value="1"/>
</dbReference>
<dbReference type="GO" id="GO:0016020">
    <property type="term" value="C:membrane"/>
    <property type="evidence" value="ECO:0007669"/>
    <property type="project" value="UniProtKB-SubCell"/>
</dbReference>
<dbReference type="InterPro" id="IPR048254">
    <property type="entry name" value="CDP_ALCOHOL_P_TRANSF_CS"/>
</dbReference>
<dbReference type="GO" id="GO:0046474">
    <property type="term" value="P:glycerophospholipid biosynthetic process"/>
    <property type="evidence" value="ECO:0007669"/>
    <property type="project" value="TreeGrafter"/>
</dbReference>
<feature type="transmembrane region" description="Helical" evidence="13">
    <location>
        <begin position="81"/>
        <end position="100"/>
    </location>
</feature>
<evidence type="ECO:0000256" key="13">
    <source>
        <dbReference type="SAM" id="Phobius"/>
    </source>
</evidence>
<dbReference type="RefSeq" id="WP_161887549.1">
    <property type="nucleotide sequence ID" value="NZ_CP017146.1"/>
</dbReference>
<dbReference type="InterPro" id="IPR050324">
    <property type="entry name" value="CDP-alcohol_PTase-I"/>
</dbReference>
<keyword evidence="4 12" id="KW-0808">Transferase</keyword>
<name>A0A7L5AIM3_9MICO</name>
<evidence type="ECO:0000256" key="6">
    <source>
        <dbReference type="ARBA" id="ARBA00022989"/>
    </source>
</evidence>
<dbReference type="NCBIfam" id="TIGR00560">
    <property type="entry name" value="pgsA"/>
    <property type="match status" value="1"/>
</dbReference>
<proteinExistence type="inferred from homology"/>
<dbReference type="OrthoDB" id="9796672at2"/>
<comment type="subcellular location">
    <subcellularLocation>
        <location evidence="1">Membrane</location>
        <topology evidence="1">Multi-pass membrane protein</topology>
    </subcellularLocation>
</comment>
<dbReference type="KEGG" id="mant:BHD05_13095"/>
<keyword evidence="8 13" id="KW-0472">Membrane</keyword>
<evidence type="ECO:0000256" key="8">
    <source>
        <dbReference type="ARBA" id="ARBA00023136"/>
    </source>
</evidence>
<feature type="transmembrane region" description="Helical" evidence="13">
    <location>
        <begin position="50"/>
        <end position="69"/>
    </location>
</feature>
<dbReference type="PANTHER" id="PTHR14269:SF52">
    <property type="entry name" value="PHOSPHATIDYLGLYCEROPHOSPHATE SYNTHASE-RELATED"/>
    <property type="match status" value="1"/>
</dbReference>